<evidence type="ECO:0000256" key="3">
    <source>
        <dbReference type="ARBA" id="ARBA00022723"/>
    </source>
</evidence>
<keyword evidence="7" id="KW-0732">Signal</keyword>
<dbReference type="PROSITE" id="PS51007">
    <property type="entry name" value="CYTC"/>
    <property type="match status" value="1"/>
</dbReference>
<evidence type="ECO:0000256" key="2">
    <source>
        <dbReference type="ARBA" id="ARBA00022617"/>
    </source>
</evidence>
<dbReference type="Pfam" id="PF00034">
    <property type="entry name" value="Cytochrom_C"/>
    <property type="match status" value="1"/>
</dbReference>
<gene>
    <name evidence="9" type="ORF">V6256_14215</name>
</gene>
<protein>
    <submittedName>
        <fullName evidence="9">Cytochrome c</fullName>
    </submittedName>
</protein>
<keyword evidence="2 6" id="KW-0349">Heme</keyword>
<dbReference type="InterPro" id="IPR050597">
    <property type="entry name" value="Cytochrome_c_Oxidase_Subunit"/>
</dbReference>
<dbReference type="PANTHER" id="PTHR33751">
    <property type="entry name" value="CBB3-TYPE CYTOCHROME C OXIDASE SUBUNIT FIXP"/>
    <property type="match status" value="1"/>
</dbReference>
<feature type="signal peptide" evidence="7">
    <location>
        <begin position="1"/>
        <end position="19"/>
    </location>
</feature>
<dbReference type="Proteomes" id="UP001369082">
    <property type="component" value="Unassembled WGS sequence"/>
</dbReference>
<keyword evidence="5 6" id="KW-0408">Iron</keyword>
<sequence length="101" mass="10408">MNKRLLGLIFLGLPCLANAGDIEAGKAKSAICAACHGSEGVATSPIYPNLNGQNEGYLSSALKAYKAGQRKGGLSSIMVSQAVALSDTDIEDLAAYFSSLK</sequence>
<evidence type="ECO:0000256" key="1">
    <source>
        <dbReference type="ARBA" id="ARBA00022448"/>
    </source>
</evidence>
<proteinExistence type="predicted"/>
<keyword evidence="4" id="KW-0249">Electron transport</keyword>
<dbReference type="EMBL" id="JBAKAZ010000085">
    <property type="protein sequence ID" value="MEL0630760.1"/>
    <property type="molecule type" value="Genomic_DNA"/>
</dbReference>
<evidence type="ECO:0000256" key="7">
    <source>
        <dbReference type="SAM" id="SignalP"/>
    </source>
</evidence>
<comment type="caution">
    <text evidence="9">The sequence shown here is derived from an EMBL/GenBank/DDBJ whole genome shotgun (WGS) entry which is preliminary data.</text>
</comment>
<keyword evidence="1" id="KW-0813">Transport</keyword>
<evidence type="ECO:0000259" key="8">
    <source>
        <dbReference type="PROSITE" id="PS51007"/>
    </source>
</evidence>
<evidence type="ECO:0000313" key="10">
    <source>
        <dbReference type="Proteomes" id="UP001369082"/>
    </source>
</evidence>
<dbReference type="PANTHER" id="PTHR33751:SF9">
    <property type="entry name" value="CYTOCHROME C4"/>
    <property type="match status" value="1"/>
</dbReference>
<accession>A0ABU9GTW0</accession>
<keyword evidence="10" id="KW-1185">Reference proteome</keyword>
<dbReference type="Gene3D" id="1.10.760.10">
    <property type="entry name" value="Cytochrome c-like domain"/>
    <property type="match status" value="1"/>
</dbReference>
<evidence type="ECO:0000313" key="9">
    <source>
        <dbReference type="EMBL" id="MEL0630760.1"/>
    </source>
</evidence>
<evidence type="ECO:0000256" key="6">
    <source>
        <dbReference type="PROSITE-ProRule" id="PRU00433"/>
    </source>
</evidence>
<feature type="chain" id="PRO_5046159829" evidence="7">
    <location>
        <begin position="20"/>
        <end position="101"/>
    </location>
</feature>
<dbReference type="InterPro" id="IPR009056">
    <property type="entry name" value="Cyt_c-like_dom"/>
</dbReference>
<dbReference type="RefSeq" id="WP_341598894.1">
    <property type="nucleotide sequence ID" value="NZ_JBAKAZ010000085.1"/>
</dbReference>
<keyword evidence="3 6" id="KW-0479">Metal-binding</keyword>
<evidence type="ECO:0000256" key="4">
    <source>
        <dbReference type="ARBA" id="ARBA00022982"/>
    </source>
</evidence>
<reference evidence="9 10" key="1">
    <citation type="submission" date="2024-02" db="EMBL/GenBank/DDBJ databases">
        <title>Bacteria isolated from the canopy kelp, Nereocystis luetkeana.</title>
        <authorList>
            <person name="Pfister C.A."/>
            <person name="Younker I.T."/>
            <person name="Light S.H."/>
        </authorList>
    </citation>
    <scope>NUCLEOTIDE SEQUENCE [LARGE SCALE GENOMIC DNA]</scope>
    <source>
        <strain evidence="9 10">TI.1.05</strain>
    </source>
</reference>
<organism evidence="9 10">
    <name type="scientific">Psychromonas aquatilis</name>
    <dbReference type="NCBI Taxonomy" id="2005072"/>
    <lineage>
        <taxon>Bacteria</taxon>
        <taxon>Pseudomonadati</taxon>
        <taxon>Pseudomonadota</taxon>
        <taxon>Gammaproteobacteria</taxon>
        <taxon>Alteromonadales</taxon>
        <taxon>Psychromonadaceae</taxon>
        <taxon>Psychromonas</taxon>
    </lineage>
</organism>
<name>A0ABU9GTW0_9GAMM</name>
<dbReference type="SUPFAM" id="SSF46626">
    <property type="entry name" value="Cytochrome c"/>
    <property type="match status" value="1"/>
</dbReference>
<evidence type="ECO:0000256" key="5">
    <source>
        <dbReference type="ARBA" id="ARBA00023004"/>
    </source>
</evidence>
<feature type="domain" description="Cytochrome c" evidence="8">
    <location>
        <begin position="20"/>
        <end position="101"/>
    </location>
</feature>
<dbReference type="InterPro" id="IPR036909">
    <property type="entry name" value="Cyt_c-like_dom_sf"/>
</dbReference>